<reference evidence="1 2" key="1">
    <citation type="submission" date="2017-04" db="EMBL/GenBank/DDBJ databases">
        <title>Novel microbial lineages endemic to geothermal iron-oxide mats fill important gaps in the evolutionary history of Archaea.</title>
        <authorList>
            <person name="Jay Z.J."/>
            <person name="Beam J.P."/>
            <person name="Dlakic M."/>
            <person name="Rusch D.B."/>
            <person name="Kozubal M.A."/>
            <person name="Inskeep W.P."/>
        </authorList>
    </citation>
    <scope>NUCLEOTIDE SEQUENCE [LARGE SCALE GENOMIC DNA]</scope>
    <source>
        <strain evidence="1">ECH_B_2</strain>
    </source>
</reference>
<dbReference type="AlphaFoldDB" id="A0A2R6B391"/>
<organism evidence="1 2">
    <name type="scientific">Candidatus Marsarchaeota G2 archaeon ECH_B_2</name>
    <dbReference type="NCBI Taxonomy" id="1978160"/>
    <lineage>
        <taxon>Archaea</taxon>
        <taxon>Candidatus Marsarchaeota</taxon>
        <taxon>Candidatus Marsarchaeota group 2</taxon>
    </lineage>
</organism>
<sequence length="78" mass="9235">MLWEDSRRLNDRFGVILGRMGRRWGVDLERTLLEMFREVLVREGIEQGGVERFSYLDRDGSVTRLRGRLVEVDHGGEW</sequence>
<dbReference type="InterPro" id="IPR024271">
    <property type="entry name" value="DUF3782"/>
</dbReference>
<comment type="caution">
    <text evidence="1">The sequence shown here is derived from an EMBL/GenBank/DDBJ whole genome shotgun (WGS) entry which is preliminary data.</text>
</comment>
<accession>A0A2R6B391</accession>
<gene>
    <name evidence="1" type="ORF">B9Q06_12730</name>
</gene>
<dbReference type="EMBL" id="NEXH01000060">
    <property type="protein sequence ID" value="PSN93109.1"/>
    <property type="molecule type" value="Genomic_DNA"/>
</dbReference>
<evidence type="ECO:0000313" key="1">
    <source>
        <dbReference type="EMBL" id="PSN93109.1"/>
    </source>
</evidence>
<protein>
    <submittedName>
        <fullName evidence="1">Uncharacterized protein</fullName>
    </submittedName>
</protein>
<evidence type="ECO:0000313" key="2">
    <source>
        <dbReference type="Proteomes" id="UP000241284"/>
    </source>
</evidence>
<dbReference type="Proteomes" id="UP000241284">
    <property type="component" value="Unassembled WGS sequence"/>
</dbReference>
<name>A0A2R6B391_9ARCH</name>
<proteinExistence type="predicted"/>
<dbReference type="Pfam" id="PF12644">
    <property type="entry name" value="DUF3782"/>
    <property type="match status" value="1"/>
</dbReference>